<dbReference type="EMBL" id="JAWXYG010000009">
    <property type="protein sequence ID" value="KAK4263004.1"/>
    <property type="molecule type" value="Genomic_DNA"/>
</dbReference>
<organism evidence="1 2">
    <name type="scientific">Acacia crassicarpa</name>
    <name type="common">northern wattle</name>
    <dbReference type="NCBI Taxonomy" id="499986"/>
    <lineage>
        <taxon>Eukaryota</taxon>
        <taxon>Viridiplantae</taxon>
        <taxon>Streptophyta</taxon>
        <taxon>Embryophyta</taxon>
        <taxon>Tracheophyta</taxon>
        <taxon>Spermatophyta</taxon>
        <taxon>Magnoliopsida</taxon>
        <taxon>eudicotyledons</taxon>
        <taxon>Gunneridae</taxon>
        <taxon>Pentapetalae</taxon>
        <taxon>rosids</taxon>
        <taxon>fabids</taxon>
        <taxon>Fabales</taxon>
        <taxon>Fabaceae</taxon>
        <taxon>Caesalpinioideae</taxon>
        <taxon>mimosoid clade</taxon>
        <taxon>Acacieae</taxon>
        <taxon>Acacia</taxon>
    </lineage>
</organism>
<evidence type="ECO:0000313" key="1">
    <source>
        <dbReference type="EMBL" id="KAK4263004.1"/>
    </source>
</evidence>
<accession>A0AAE1MF66</accession>
<proteinExistence type="predicted"/>
<gene>
    <name evidence="1" type="ORF">QN277_028485</name>
</gene>
<dbReference type="Proteomes" id="UP001293593">
    <property type="component" value="Unassembled WGS sequence"/>
</dbReference>
<dbReference type="AlphaFoldDB" id="A0AAE1MF66"/>
<reference evidence="1" key="1">
    <citation type="submission" date="2023-10" db="EMBL/GenBank/DDBJ databases">
        <title>Chromosome-level genome of the transformable northern wattle, Acacia crassicarpa.</title>
        <authorList>
            <person name="Massaro I."/>
            <person name="Sinha N.R."/>
            <person name="Poethig S."/>
            <person name="Leichty A.R."/>
        </authorList>
    </citation>
    <scope>NUCLEOTIDE SEQUENCE</scope>
    <source>
        <strain evidence="1">Acra3RX</strain>
        <tissue evidence="1">Leaf</tissue>
    </source>
</reference>
<name>A0AAE1MF66_9FABA</name>
<sequence length="105" mass="11051">METQSQNPALLKEVTPGGNIVDVSCKCGEGWTCVVTKTSGPDAGKSIQCDENYSLTIEGEKVIKEELKEAGDTACCKCSEGWSCVISKKPECSAATCPTPCVDAK</sequence>
<keyword evidence="2" id="KW-1185">Reference proteome</keyword>
<protein>
    <submittedName>
        <fullName evidence="1">Uncharacterized protein</fullName>
    </submittedName>
</protein>
<evidence type="ECO:0000313" key="2">
    <source>
        <dbReference type="Proteomes" id="UP001293593"/>
    </source>
</evidence>
<comment type="caution">
    <text evidence="1">The sequence shown here is derived from an EMBL/GenBank/DDBJ whole genome shotgun (WGS) entry which is preliminary data.</text>
</comment>